<gene>
    <name evidence="2" type="ORF">EWM62_09915</name>
</gene>
<keyword evidence="1" id="KW-0472">Membrane</keyword>
<keyword evidence="1" id="KW-1133">Transmembrane helix</keyword>
<keyword evidence="1" id="KW-0812">Transmembrane</keyword>
<evidence type="ECO:0000313" key="3">
    <source>
        <dbReference type="Proteomes" id="UP000293331"/>
    </source>
</evidence>
<evidence type="ECO:0000313" key="2">
    <source>
        <dbReference type="EMBL" id="RYU90937.1"/>
    </source>
</evidence>
<keyword evidence="3" id="KW-1185">Reference proteome</keyword>
<protein>
    <submittedName>
        <fullName evidence="2">Uncharacterized protein</fullName>
    </submittedName>
</protein>
<comment type="caution">
    <text evidence="2">The sequence shown here is derived from an EMBL/GenBank/DDBJ whole genome shotgun (WGS) entry which is preliminary data.</text>
</comment>
<sequence length="176" mass="19737">MLSSISWQHYLAAVVIITVSYYLYVVLRYYQKEISVLFNHKTRNADIFSAIRPSAISIIGQAKPDNGVSIGETQSLPFTDVLPDDPNDAITDSNQTSDSQNDPESELVSEVGNLIQAFKDVDNKQEFITLVGILVNSYKRFEEQIDLPAALSRVVENSKEKLKFTVALSDFQNTWA</sequence>
<reference evidence="2 3" key="1">
    <citation type="submission" date="2019-02" db="EMBL/GenBank/DDBJ databases">
        <title>Bacterial novel species Mucilaginibacter sp. 17JY9-4 isolated from soil.</title>
        <authorList>
            <person name="Jung H.-Y."/>
        </authorList>
    </citation>
    <scope>NUCLEOTIDE SEQUENCE [LARGE SCALE GENOMIC DNA]</scope>
    <source>
        <strain evidence="2 3">17JY9-4</strain>
    </source>
</reference>
<name>A0A4Q5LMS2_9SPHI</name>
<dbReference type="OrthoDB" id="825790at2"/>
<evidence type="ECO:0000256" key="1">
    <source>
        <dbReference type="SAM" id="Phobius"/>
    </source>
</evidence>
<dbReference type="Proteomes" id="UP000293331">
    <property type="component" value="Unassembled WGS sequence"/>
</dbReference>
<dbReference type="RefSeq" id="WP_129876486.1">
    <property type="nucleotide sequence ID" value="NZ_SEWG01000003.1"/>
</dbReference>
<dbReference type="AlphaFoldDB" id="A0A4Q5LMS2"/>
<proteinExistence type="predicted"/>
<organism evidence="2 3">
    <name type="scientific">Mucilaginibacter terrigena</name>
    <dbReference type="NCBI Taxonomy" id="2492395"/>
    <lineage>
        <taxon>Bacteria</taxon>
        <taxon>Pseudomonadati</taxon>
        <taxon>Bacteroidota</taxon>
        <taxon>Sphingobacteriia</taxon>
        <taxon>Sphingobacteriales</taxon>
        <taxon>Sphingobacteriaceae</taxon>
        <taxon>Mucilaginibacter</taxon>
    </lineage>
</organism>
<accession>A0A4Q5LMS2</accession>
<feature type="transmembrane region" description="Helical" evidence="1">
    <location>
        <begin position="6"/>
        <end position="27"/>
    </location>
</feature>
<dbReference type="EMBL" id="SEWG01000003">
    <property type="protein sequence ID" value="RYU90937.1"/>
    <property type="molecule type" value="Genomic_DNA"/>
</dbReference>